<evidence type="ECO:0000313" key="1">
    <source>
        <dbReference type="EMBL" id="KAH9737875.1"/>
    </source>
</evidence>
<dbReference type="EMBL" id="CM039175">
    <property type="protein sequence ID" value="KAH9737875.1"/>
    <property type="molecule type" value="Genomic_DNA"/>
</dbReference>
<name>A0ACB8K1M5_CITSI</name>
<accession>A0ACB8K1M5</accession>
<gene>
    <name evidence="1" type="ORF">KPL71_018586</name>
</gene>
<organism evidence="1 2">
    <name type="scientific">Citrus sinensis</name>
    <name type="common">Sweet orange</name>
    <name type="synonym">Citrus aurantium var. sinensis</name>
    <dbReference type="NCBI Taxonomy" id="2711"/>
    <lineage>
        <taxon>Eukaryota</taxon>
        <taxon>Viridiplantae</taxon>
        <taxon>Streptophyta</taxon>
        <taxon>Embryophyta</taxon>
        <taxon>Tracheophyta</taxon>
        <taxon>Spermatophyta</taxon>
        <taxon>Magnoliopsida</taxon>
        <taxon>eudicotyledons</taxon>
        <taxon>Gunneridae</taxon>
        <taxon>Pentapetalae</taxon>
        <taxon>rosids</taxon>
        <taxon>malvids</taxon>
        <taxon>Sapindales</taxon>
        <taxon>Rutaceae</taxon>
        <taxon>Aurantioideae</taxon>
        <taxon>Citrus</taxon>
    </lineage>
</organism>
<sequence length="970" mass="110059">MTRLAEKLQLSLLLTRNTTRFLSRVSLSTLRLCKSLLSKTLAGLFSAMDHDYPFSSEGDDHLFEFDYSNSSRQNNYFSQPTATNSRGLFDDDDRQKVYLVPYRWWKESQILLAEKVGGVLYEVLSNDDNTDLEILLHLKKKEGSVDSDCGEGGVSVREYALVPEGMWLRALKWHNDSKAAVKDFGSSFAADEQDVFPLQIRLSVSQETNSLLVKISLEDNKVDLYKRACNLFISVSEMLYIWDFSGQTTQFLMHDGVSMSDDFSGKPGEELVDENIVLQILSETGFAYSLSVHVFLQLQVHGFSDSVGETNDEMAEPYKIIDSICNGSVKINGSNDNLNSYITSSNSVRRGSGNGGVCLLGLTGLRNLGNTCFMNSAIQCLAHTPEIVDYFLGDYQKEINYENPLGLNGELALAFGDLLRKLWAPGGIPVAPRMFKLKLANFAPQFSGYNQHDSQEFLAFLLDGLHEDLNRVKCKPYLEAKDAEGQPEEEVAEEYWRNHRARNDSIIVDLCQVSLRLTYKGQYRSMLVCPVCNKVSVTFDPLMYLSLPIPSTTMRTMTVTVLSTDGSTMPAPFTVTVPKYGRFQDLIDALSTKCFLRNHEKLLVAEIYRSKIFRVLDEPSDLLGLIRDEDKLVAYRLPKDSETPSLVLFMHERKEESCHLGRLSLEWKIFGTPLVGRLSDLTNGSDIRKLFLKLLDPFLMPVGDDSDFSDEAGKIDNGDSIVEDVTSSRVSDNDAVSDSSEAGDEPHLSDDFQFYRLDSIRPTEIKMNEPLSISDFAKPLTIHVQWAEKMIEKYDTCLLSSLMEVCKPQLFTRMPPESVSLYKCLEAFLKEEPLGPEDMWYCPRCKKHWQASKKLDLWRSPDILVIHLKRFSFSRYFKSKLDTYVDFPIDDLDLSNYVCCKNSQLSNRYVLYAISNHYGGMGGGHYTAFVDLGHKRWFEFDDDRVYPVSEDNIKTSAAYVLFYKRVSDVK</sequence>
<dbReference type="Proteomes" id="UP000829398">
    <property type="component" value="Chromosome 6"/>
</dbReference>
<keyword evidence="2" id="KW-1185">Reference proteome</keyword>
<keyword evidence="1" id="KW-0378">Hydrolase</keyword>
<evidence type="ECO:0000313" key="2">
    <source>
        <dbReference type="Proteomes" id="UP000829398"/>
    </source>
</evidence>
<protein>
    <submittedName>
        <fullName evidence="1">Ubiquitin carboxyl-terminal hydrolase 8</fullName>
    </submittedName>
</protein>
<comment type="caution">
    <text evidence="1">The sequence shown here is derived from an EMBL/GenBank/DDBJ whole genome shotgun (WGS) entry which is preliminary data.</text>
</comment>
<proteinExistence type="predicted"/>
<reference evidence="2" key="1">
    <citation type="journal article" date="2023" name="Hortic. Res.">
        <title>A chromosome-level phased genome enabling allele-level studies in sweet orange: a case study on citrus Huanglongbing tolerance.</title>
        <authorList>
            <person name="Wu B."/>
            <person name="Yu Q."/>
            <person name="Deng Z."/>
            <person name="Duan Y."/>
            <person name="Luo F."/>
            <person name="Gmitter F. Jr."/>
        </authorList>
    </citation>
    <scope>NUCLEOTIDE SEQUENCE [LARGE SCALE GENOMIC DNA]</scope>
    <source>
        <strain evidence="2">cv. Valencia</strain>
    </source>
</reference>